<dbReference type="eggNOG" id="COG1569">
    <property type="taxonomic scope" value="Bacteria"/>
</dbReference>
<keyword evidence="3" id="KW-1185">Reference proteome</keyword>
<evidence type="ECO:0000313" key="2">
    <source>
        <dbReference type="EMBL" id="AFK06845.1"/>
    </source>
</evidence>
<dbReference type="Pfam" id="PF13470">
    <property type="entry name" value="PIN_3"/>
    <property type="match status" value="1"/>
</dbReference>
<protein>
    <submittedName>
        <fullName evidence="2">Putative toxin-antitoxin system toxin component, PIN family</fullName>
    </submittedName>
</protein>
<accession>I2F4J2</accession>
<proteinExistence type="predicted"/>
<dbReference type="InterPro" id="IPR002716">
    <property type="entry name" value="PIN_dom"/>
</dbReference>
<dbReference type="PANTHER" id="PTHR34610">
    <property type="entry name" value="SSL7007 PROTEIN"/>
    <property type="match status" value="1"/>
</dbReference>
<gene>
    <name evidence="2" type="ORF">Theba_1143</name>
</gene>
<dbReference type="STRING" id="660470.Theba_1143"/>
<dbReference type="GeneID" id="87106965"/>
<dbReference type="Proteomes" id="UP000002881">
    <property type="component" value="Chromosome"/>
</dbReference>
<dbReference type="SUPFAM" id="SSF88723">
    <property type="entry name" value="PIN domain-like"/>
    <property type="match status" value="1"/>
</dbReference>
<sequence>MRIVLDTNVLVSALINPYGKPAAVLNAILSRFVVPCYDARIIDEYERVLRRPRFQFSNDDIRSLLDFFLREGSFGSPEPVSIKLPDLSDLPFVEVARASGAPIVTGNAKHFPENLARVMSPAMLVDVIHKRY</sequence>
<dbReference type="EMBL" id="CP003532">
    <property type="protein sequence ID" value="AFK06845.1"/>
    <property type="molecule type" value="Genomic_DNA"/>
</dbReference>
<name>I2F4J2_9BACT</name>
<dbReference type="AlphaFoldDB" id="I2F4J2"/>
<evidence type="ECO:0000313" key="3">
    <source>
        <dbReference type="Proteomes" id="UP000002881"/>
    </source>
</evidence>
<dbReference type="InterPro" id="IPR002850">
    <property type="entry name" value="PIN_toxin-like"/>
</dbReference>
<dbReference type="NCBIfam" id="TIGR00305">
    <property type="entry name" value="putative toxin-antitoxin system toxin component, PIN family"/>
    <property type="match status" value="1"/>
</dbReference>
<evidence type="ECO:0000259" key="1">
    <source>
        <dbReference type="Pfam" id="PF13470"/>
    </source>
</evidence>
<dbReference type="InterPro" id="IPR029060">
    <property type="entry name" value="PIN-like_dom_sf"/>
</dbReference>
<organism evidence="2 3">
    <name type="scientific">Mesotoga prima MesG1.Ag.4.2</name>
    <dbReference type="NCBI Taxonomy" id="660470"/>
    <lineage>
        <taxon>Bacteria</taxon>
        <taxon>Thermotogati</taxon>
        <taxon>Thermotogota</taxon>
        <taxon>Thermotogae</taxon>
        <taxon>Kosmotogales</taxon>
        <taxon>Kosmotogaceae</taxon>
        <taxon>Mesotoga</taxon>
    </lineage>
</organism>
<dbReference type="PANTHER" id="PTHR34610:SF3">
    <property type="entry name" value="SSL7007 PROTEIN"/>
    <property type="match status" value="1"/>
</dbReference>
<feature type="domain" description="PIN" evidence="1">
    <location>
        <begin position="2"/>
        <end position="108"/>
    </location>
</feature>
<dbReference type="RefSeq" id="WP_014730836.1">
    <property type="nucleotide sequence ID" value="NC_017934.1"/>
</dbReference>
<dbReference type="KEGG" id="mpg:Theba_1143"/>
<dbReference type="HOGENOM" id="CLU_116617_6_0_0"/>
<reference evidence="2 3" key="1">
    <citation type="journal article" date="2012" name="Genome Biol. Evol.">
        <title>Genome Sequence of the Mesophilic Thermotogales Bacterium Mesotoga prima MesG1.Ag.4.2 Reveals the Largest Thermotogales Genome To Date.</title>
        <authorList>
            <person name="Zhaxybayeva O."/>
            <person name="Swithers K.S."/>
            <person name="Foght J."/>
            <person name="Green A.G."/>
            <person name="Bruce D."/>
            <person name="Detter C."/>
            <person name="Han S."/>
            <person name="Teshima H."/>
            <person name="Han J."/>
            <person name="Woyke T."/>
            <person name="Pitluck S."/>
            <person name="Nolan M."/>
            <person name="Ivanova N."/>
            <person name="Pati A."/>
            <person name="Land M.L."/>
            <person name="Dlutek M."/>
            <person name="Doolittle W.F."/>
            <person name="Noll K.M."/>
            <person name="Nesbo C.L."/>
        </authorList>
    </citation>
    <scope>NUCLEOTIDE SEQUENCE [LARGE SCALE GENOMIC DNA]</scope>
    <source>
        <strain evidence="3">mesG1.Ag.4.2</strain>
    </source>
</reference>